<dbReference type="EMBL" id="AFQF01006191">
    <property type="protein sequence ID" value="EGU72496.1"/>
    <property type="molecule type" value="Genomic_DNA"/>
</dbReference>
<evidence type="ECO:0000313" key="1">
    <source>
        <dbReference type="EMBL" id="EGU72496.1"/>
    </source>
</evidence>
<organism evidence="1">
    <name type="scientific">Fusarium oxysporum (strain Fo5176)</name>
    <name type="common">Fusarium vascular wilt</name>
    <dbReference type="NCBI Taxonomy" id="660025"/>
    <lineage>
        <taxon>Eukaryota</taxon>
        <taxon>Fungi</taxon>
        <taxon>Dikarya</taxon>
        <taxon>Ascomycota</taxon>
        <taxon>Pezizomycotina</taxon>
        <taxon>Sordariomycetes</taxon>
        <taxon>Hypocreomycetidae</taxon>
        <taxon>Hypocreales</taxon>
        <taxon>Nectriaceae</taxon>
        <taxon>Fusarium</taxon>
        <taxon>Fusarium oxysporum species complex</taxon>
    </lineage>
</organism>
<protein>
    <submittedName>
        <fullName evidence="1">Uncharacterized protein</fullName>
    </submittedName>
</protein>
<proteinExistence type="predicted"/>
<reference evidence="1" key="1">
    <citation type="journal article" date="2012" name="Mol. Plant Microbe Interact.">
        <title>A highly conserved effector in Fusarium oxysporum is required for full virulence on Arabidopsis.</title>
        <authorList>
            <person name="Thatcher L.F."/>
            <person name="Gardiner D.M."/>
            <person name="Kazan K."/>
            <person name="Manners J."/>
        </authorList>
    </citation>
    <scope>NUCLEOTIDE SEQUENCE [LARGE SCALE GENOMIC DNA]</scope>
    <source>
        <strain evidence="1">Fo5176</strain>
    </source>
</reference>
<sequence>MSGENLPSKIQQALDRFDRENKRVGYACAYREVTTGYTLTQYGWETVDKDGEWVPGKGDKRWKDYSKRADYHTLGFHVPSWTNGEYT</sequence>
<dbReference type="OrthoDB" id="10462517at2759"/>
<comment type="caution">
    <text evidence="1">The sequence shown here is derived from an EMBL/GenBank/DDBJ whole genome shotgun (WGS) entry which is preliminary data.</text>
</comment>
<accession>F9GEB1</accession>
<name>F9GEB1_FUSOF</name>
<dbReference type="AlphaFoldDB" id="F9GEB1"/>
<gene>
    <name evidence="1" type="ORF">FOXB_16995</name>
</gene>